<dbReference type="STRING" id="1965070.A0A3S3PEG3"/>
<keyword evidence="9 10" id="KW-0275">Fatty acid biosynthesis</keyword>
<feature type="transmembrane region" description="Helical" evidence="10">
    <location>
        <begin position="63"/>
        <end position="84"/>
    </location>
</feature>
<evidence type="ECO:0000256" key="4">
    <source>
        <dbReference type="ARBA" id="ARBA00022692"/>
    </source>
</evidence>
<dbReference type="GO" id="GO:0034626">
    <property type="term" value="P:fatty acid elongation, polyunsaturated fatty acid"/>
    <property type="evidence" value="ECO:0007669"/>
    <property type="project" value="TreeGrafter"/>
</dbReference>
<feature type="transmembrane region" description="Helical" evidence="10">
    <location>
        <begin position="206"/>
        <end position="223"/>
    </location>
</feature>
<keyword evidence="4 10" id="KW-0812">Transmembrane</keyword>
<feature type="transmembrane region" description="Helical" evidence="10">
    <location>
        <begin position="164"/>
        <end position="186"/>
    </location>
</feature>
<accession>A0A3S3PEG3</accession>
<dbReference type="Proteomes" id="UP000285301">
    <property type="component" value="Unassembled WGS sequence"/>
</dbReference>
<dbReference type="InterPro" id="IPR002076">
    <property type="entry name" value="ELO_fam"/>
</dbReference>
<dbReference type="PROSITE" id="PS01188">
    <property type="entry name" value="ELO"/>
    <property type="match status" value="1"/>
</dbReference>
<evidence type="ECO:0000313" key="11">
    <source>
        <dbReference type="EMBL" id="RWS10720.1"/>
    </source>
</evidence>
<dbReference type="GO" id="GO:0019367">
    <property type="term" value="P:fatty acid elongation, saturated fatty acid"/>
    <property type="evidence" value="ECO:0007669"/>
    <property type="project" value="TreeGrafter"/>
</dbReference>
<evidence type="ECO:0000313" key="12">
    <source>
        <dbReference type="Proteomes" id="UP000285301"/>
    </source>
</evidence>
<evidence type="ECO:0000256" key="5">
    <source>
        <dbReference type="ARBA" id="ARBA00022832"/>
    </source>
</evidence>
<evidence type="ECO:0000256" key="10">
    <source>
        <dbReference type="RuleBase" id="RU361115"/>
    </source>
</evidence>
<dbReference type="GO" id="GO:0042761">
    <property type="term" value="P:very long-chain fatty acid biosynthetic process"/>
    <property type="evidence" value="ECO:0007669"/>
    <property type="project" value="TreeGrafter"/>
</dbReference>
<comment type="similarity">
    <text evidence="10">Belongs to the ELO family.</text>
</comment>
<evidence type="ECO:0000256" key="9">
    <source>
        <dbReference type="ARBA" id="ARBA00023160"/>
    </source>
</evidence>
<dbReference type="PANTHER" id="PTHR11157">
    <property type="entry name" value="FATTY ACID ACYL TRANSFERASE-RELATED"/>
    <property type="match status" value="1"/>
</dbReference>
<dbReference type="EMBL" id="NCKU01001992">
    <property type="protein sequence ID" value="RWS10720.1"/>
    <property type="molecule type" value="Genomic_DNA"/>
</dbReference>
<feature type="transmembrane region" description="Helical" evidence="10">
    <location>
        <begin position="29"/>
        <end position="51"/>
    </location>
</feature>
<protein>
    <recommendedName>
        <fullName evidence="10">Elongation of very long chain fatty acids protein</fullName>
        <ecNumber evidence="10">2.3.1.199</ecNumber>
    </recommendedName>
    <alternativeName>
        <fullName evidence="10">Very-long-chain 3-oxoacyl-CoA synthase</fullName>
    </alternativeName>
</protein>
<gene>
    <name evidence="11" type="ORF">B4U79_08584</name>
</gene>
<evidence type="ECO:0000256" key="7">
    <source>
        <dbReference type="ARBA" id="ARBA00023098"/>
    </source>
</evidence>
<dbReference type="OrthoDB" id="434092at2759"/>
<keyword evidence="8 10" id="KW-0472">Membrane</keyword>
<dbReference type="EC" id="2.3.1.199" evidence="10"/>
<organism evidence="11 12">
    <name type="scientific">Dinothrombium tinctorium</name>
    <dbReference type="NCBI Taxonomy" id="1965070"/>
    <lineage>
        <taxon>Eukaryota</taxon>
        <taxon>Metazoa</taxon>
        <taxon>Ecdysozoa</taxon>
        <taxon>Arthropoda</taxon>
        <taxon>Chelicerata</taxon>
        <taxon>Arachnida</taxon>
        <taxon>Acari</taxon>
        <taxon>Acariformes</taxon>
        <taxon>Trombidiformes</taxon>
        <taxon>Prostigmata</taxon>
        <taxon>Anystina</taxon>
        <taxon>Parasitengona</taxon>
        <taxon>Trombidioidea</taxon>
        <taxon>Trombidiidae</taxon>
        <taxon>Dinothrombium</taxon>
    </lineage>
</organism>
<evidence type="ECO:0000256" key="2">
    <source>
        <dbReference type="ARBA" id="ARBA00022516"/>
    </source>
</evidence>
<evidence type="ECO:0000256" key="6">
    <source>
        <dbReference type="ARBA" id="ARBA00022989"/>
    </source>
</evidence>
<keyword evidence="5 10" id="KW-0276">Fatty acid metabolism</keyword>
<keyword evidence="12" id="KW-1185">Reference proteome</keyword>
<dbReference type="AlphaFoldDB" id="A0A3S3PEG3"/>
<keyword evidence="2 10" id="KW-0444">Lipid biosynthesis</keyword>
<keyword evidence="7 10" id="KW-0443">Lipid metabolism</keyword>
<proteinExistence type="inferred from homology"/>
<dbReference type="GO" id="GO:0009922">
    <property type="term" value="F:fatty acid elongase activity"/>
    <property type="evidence" value="ECO:0007669"/>
    <property type="project" value="UniProtKB-EC"/>
</dbReference>
<comment type="catalytic activity">
    <reaction evidence="10">
        <text>a very-long-chain acyl-CoA + malonyl-CoA + H(+) = a very-long-chain 3-oxoacyl-CoA + CO2 + CoA</text>
        <dbReference type="Rhea" id="RHEA:32727"/>
        <dbReference type="ChEBI" id="CHEBI:15378"/>
        <dbReference type="ChEBI" id="CHEBI:16526"/>
        <dbReference type="ChEBI" id="CHEBI:57287"/>
        <dbReference type="ChEBI" id="CHEBI:57384"/>
        <dbReference type="ChEBI" id="CHEBI:90725"/>
        <dbReference type="ChEBI" id="CHEBI:90736"/>
        <dbReference type="EC" id="2.3.1.199"/>
    </reaction>
</comment>
<dbReference type="PANTHER" id="PTHR11157:SF69">
    <property type="entry name" value="ELONGATION OF VERY LONG CHAIN FATTY ACIDS PROTEIN 7"/>
    <property type="match status" value="1"/>
</dbReference>
<keyword evidence="3 10" id="KW-0808">Transferase</keyword>
<reference evidence="11 12" key="1">
    <citation type="journal article" date="2018" name="Gigascience">
        <title>Genomes of trombidid mites reveal novel predicted allergens and laterally-transferred genes associated with secondary metabolism.</title>
        <authorList>
            <person name="Dong X."/>
            <person name="Chaisiri K."/>
            <person name="Xia D."/>
            <person name="Armstrong S.D."/>
            <person name="Fang Y."/>
            <person name="Donnelly M.J."/>
            <person name="Kadowaki T."/>
            <person name="McGarry J.W."/>
            <person name="Darby A.C."/>
            <person name="Makepeace B.L."/>
        </authorList>
    </citation>
    <scope>NUCLEOTIDE SEQUENCE [LARGE SCALE GENOMIC DNA]</scope>
    <source>
        <strain evidence="11">UoL-WK</strain>
    </source>
</reference>
<evidence type="ECO:0000256" key="1">
    <source>
        <dbReference type="ARBA" id="ARBA00004141"/>
    </source>
</evidence>
<evidence type="ECO:0000256" key="8">
    <source>
        <dbReference type="ARBA" id="ARBA00023136"/>
    </source>
</evidence>
<dbReference type="Pfam" id="PF01151">
    <property type="entry name" value="ELO"/>
    <property type="match status" value="1"/>
</dbReference>
<dbReference type="GO" id="GO:0034625">
    <property type="term" value="P:fatty acid elongation, monounsaturated fatty acid"/>
    <property type="evidence" value="ECO:0007669"/>
    <property type="project" value="TreeGrafter"/>
</dbReference>
<dbReference type="GO" id="GO:0005789">
    <property type="term" value="C:endoplasmic reticulum membrane"/>
    <property type="evidence" value="ECO:0007669"/>
    <property type="project" value="TreeGrafter"/>
</dbReference>
<feature type="transmembrane region" description="Helical" evidence="10">
    <location>
        <begin position="229"/>
        <end position="252"/>
    </location>
</feature>
<evidence type="ECO:0000256" key="3">
    <source>
        <dbReference type="ARBA" id="ARBA00022679"/>
    </source>
</evidence>
<keyword evidence="6 10" id="KW-1133">Transmembrane helix</keyword>
<comment type="subcellular location">
    <subcellularLocation>
        <location evidence="1">Membrane</location>
        <topology evidence="1">Multi-pass membrane protein</topology>
    </subcellularLocation>
</comment>
<sequence>MESVKNIYSEILEVNNPRLENLPLVNGGPWKVCVIVASYLIIVKILGPQFMKGRQPFDLRKYMLLYNCFLIGFNGIGFFIGLWMLEFGRLAIDCTLDLHHFDHIQLTLFTFFGWLYFISKVADFMDTFFFVLRKKANQVTFLHVFHHSVMPLIGYAGMKFHPLPYSGLMPLLNVFVHAVMYSYYALSSAGPEMKKYLFWKKRITQIQMIQFVMTLIHSVNGLINPNCKWPKFLAFCECIHSIIFLILFYSFYRKSYSSEKVKSQ</sequence>
<name>A0A3S3PEG3_9ACAR</name>
<feature type="transmembrane region" description="Helical" evidence="10">
    <location>
        <begin position="139"/>
        <end position="158"/>
    </location>
</feature>
<dbReference type="InterPro" id="IPR030457">
    <property type="entry name" value="ELO_CS"/>
</dbReference>
<dbReference type="GO" id="GO:0030148">
    <property type="term" value="P:sphingolipid biosynthetic process"/>
    <property type="evidence" value="ECO:0007669"/>
    <property type="project" value="TreeGrafter"/>
</dbReference>
<comment type="caution">
    <text evidence="11">The sequence shown here is derived from an EMBL/GenBank/DDBJ whole genome shotgun (WGS) entry which is preliminary data.</text>
</comment>
<feature type="transmembrane region" description="Helical" evidence="10">
    <location>
        <begin position="104"/>
        <end position="132"/>
    </location>
</feature>